<dbReference type="InterPro" id="IPR027980">
    <property type="entry name" value="RACo_C"/>
</dbReference>
<name>A0A382WRW4_9ZZZZ</name>
<dbReference type="EMBL" id="UINC01161765">
    <property type="protein sequence ID" value="SVD61145.1"/>
    <property type="molecule type" value="Genomic_DNA"/>
</dbReference>
<dbReference type="Gene3D" id="3.30.420.480">
    <property type="entry name" value="Domain of unknown function (DUF4445)"/>
    <property type="match status" value="1"/>
</dbReference>
<accession>A0A382WRW4</accession>
<evidence type="ECO:0008006" key="4">
    <source>
        <dbReference type="Google" id="ProtNLM"/>
    </source>
</evidence>
<protein>
    <recommendedName>
        <fullName evidence="4">RACo middle region domain-containing protein</fullName>
    </recommendedName>
</protein>
<sequence>RSPKILATGQQKVGLELEPVVTKREGKVFYGERHIDEYRGHLLGLAIDLGTTTIVIDLLNLESGQSIERLSFENPQKFGGSDVMHRISYDAGPHHGELKKALLTAINRTIRNLARNHRFPRRTIYEIVVAGNSSMRDLLFGLDVQGIGQKPYKSLTELKYRQGLTASTELLDKAWRIGIRANKETVMYGLPLIASHVGGDTAACLTAIDIQSVSDTTVMLVDVGTNTEVVIGNADRMVAASCPAGPAFEGGLVKYGMPGYEGAIESIQIKAADDD</sequence>
<dbReference type="InterPro" id="IPR041414">
    <property type="entry name" value="Raco-like_middle"/>
</dbReference>
<dbReference type="InterPro" id="IPR052911">
    <property type="entry name" value="Corrinoid_activation_enz"/>
</dbReference>
<proteinExistence type="predicted"/>
<dbReference type="PANTHER" id="PTHR42895:SF2">
    <property type="entry name" value="IRON-SULFUR CLUSTER PROTEIN"/>
    <property type="match status" value="1"/>
</dbReference>
<dbReference type="PANTHER" id="PTHR42895">
    <property type="entry name" value="IRON-SULFUR CLUSTER-BINDING PROTEIN-RELATED"/>
    <property type="match status" value="1"/>
</dbReference>
<feature type="domain" description="RACo C-terminal" evidence="1">
    <location>
        <begin position="217"/>
        <end position="272"/>
    </location>
</feature>
<evidence type="ECO:0000259" key="2">
    <source>
        <dbReference type="Pfam" id="PF17651"/>
    </source>
</evidence>
<evidence type="ECO:0000259" key="1">
    <source>
        <dbReference type="Pfam" id="PF14574"/>
    </source>
</evidence>
<organism evidence="3">
    <name type="scientific">marine metagenome</name>
    <dbReference type="NCBI Taxonomy" id="408172"/>
    <lineage>
        <taxon>unclassified sequences</taxon>
        <taxon>metagenomes</taxon>
        <taxon>ecological metagenomes</taxon>
    </lineage>
</organism>
<dbReference type="Pfam" id="PF17651">
    <property type="entry name" value="Raco_middle"/>
    <property type="match status" value="1"/>
</dbReference>
<dbReference type="Pfam" id="PF14574">
    <property type="entry name" value="RACo_C_ter"/>
    <property type="match status" value="1"/>
</dbReference>
<feature type="domain" description="RACo-like middle region" evidence="2">
    <location>
        <begin position="43"/>
        <end position="211"/>
    </location>
</feature>
<dbReference type="AlphaFoldDB" id="A0A382WRW4"/>
<evidence type="ECO:0000313" key="3">
    <source>
        <dbReference type="EMBL" id="SVD61145.1"/>
    </source>
</evidence>
<dbReference type="InterPro" id="IPR042259">
    <property type="entry name" value="Raco-like_middle_sf"/>
</dbReference>
<feature type="non-terminal residue" evidence="3">
    <location>
        <position position="1"/>
    </location>
</feature>
<gene>
    <name evidence="3" type="ORF">METZ01_LOCUS413999</name>
</gene>
<reference evidence="3" key="1">
    <citation type="submission" date="2018-05" db="EMBL/GenBank/DDBJ databases">
        <authorList>
            <person name="Lanie J.A."/>
            <person name="Ng W.-L."/>
            <person name="Kazmierczak K.M."/>
            <person name="Andrzejewski T.M."/>
            <person name="Davidsen T.M."/>
            <person name="Wayne K.J."/>
            <person name="Tettelin H."/>
            <person name="Glass J.I."/>
            <person name="Rusch D."/>
            <person name="Podicherti R."/>
            <person name="Tsui H.-C.T."/>
            <person name="Winkler M.E."/>
        </authorList>
    </citation>
    <scope>NUCLEOTIDE SEQUENCE</scope>
</reference>
<feature type="non-terminal residue" evidence="3">
    <location>
        <position position="275"/>
    </location>
</feature>